<evidence type="ECO:0000313" key="6">
    <source>
        <dbReference type="Proteomes" id="UP000286931"/>
    </source>
</evidence>
<name>A0A401YSR1_9ACTN</name>
<evidence type="ECO:0000259" key="3">
    <source>
        <dbReference type="PROSITE" id="PS50112"/>
    </source>
</evidence>
<gene>
    <name evidence="5" type="ORF">EHYA_05353</name>
</gene>
<evidence type="ECO:0000313" key="5">
    <source>
        <dbReference type="EMBL" id="GCD97657.1"/>
    </source>
</evidence>
<dbReference type="Gene3D" id="3.60.40.10">
    <property type="entry name" value="PPM-type phosphatase domain"/>
    <property type="match status" value="1"/>
</dbReference>
<evidence type="ECO:0000256" key="1">
    <source>
        <dbReference type="ARBA" id="ARBA00022801"/>
    </source>
</evidence>
<comment type="caution">
    <text evidence="5">The sequence shown here is derived from an EMBL/GenBank/DDBJ whole genome shotgun (WGS) entry which is preliminary data.</text>
</comment>
<dbReference type="GO" id="GO:0016791">
    <property type="term" value="F:phosphatase activity"/>
    <property type="evidence" value="ECO:0007669"/>
    <property type="project" value="TreeGrafter"/>
</dbReference>
<dbReference type="InterPro" id="IPR036457">
    <property type="entry name" value="PPM-type-like_dom_sf"/>
</dbReference>
<feature type="domain" description="PAS" evidence="3">
    <location>
        <begin position="1"/>
        <end position="39"/>
    </location>
</feature>
<dbReference type="SUPFAM" id="SSF81606">
    <property type="entry name" value="PP2C-like"/>
    <property type="match status" value="1"/>
</dbReference>
<feature type="coiled-coil region" evidence="2">
    <location>
        <begin position="135"/>
        <end position="166"/>
    </location>
</feature>
<keyword evidence="1" id="KW-0378">Hydrolase</keyword>
<dbReference type="InterPro" id="IPR001932">
    <property type="entry name" value="PPM-type_phosphatase-like_dom"/>
</dbReference>
<dbReference type="InterPro" id="IPR052016">
    <property type="entry name" value="Bact_Sigma-Reg"/>
</dbReference>
<dbReference type="Pfam" id="PF07228">
    <property type="entry name" value="SpoIIE"/>
    <property type="match status" value="1"/>
</dbReference>
<proteinExistence type="predicted"/>
<dbReference type="GO" id="GO:0016301">
    <property type="term" value="F:kinase activity"/>
    <property type="evidence" value="ECO:0007669"/>
    <property type="project" value="UniProtKB-KW"/>
</dbReference>
<dbReference type="InterPro" id="IPR035965">
    <property type="entry name" value="PAS-like_dom_sf"/>
</dbReference>
<dbReference type="Pfam" id="PF08448">
    <property type="entry name" value="PAS_4"/>
    <property type="match status" value="1"/>
</dbReference>
<organism evidence="5 6">
    <name type="scientific">Embleya hyalina</name>
    <dbReference type="NCBI Taxonomy" id="516124"/>
    <lineage>
        <taxon>Bacteria</taxon>
        <taxon>Bacillati</taxon>
        <taxon>Actinomycetota</taxon>
        <taxon>Actinomycetes</taxon>
        <taxon>Kitasatosporales</taxon>
        <taxon>Streptomycetaceae</taxon>
        <taxon>Embleya</taxon>
    </lineage>
</organism>
<dbReference type="CDD" id="cd00130">
    <property type="entry name" value="PAS"/>
    <property type="match status" value="1"/>
</dbReference>
<dbReference type="Proteomes" id="UP000286931">
    <property type="component" value="Unassembled WGS sequence"/>
</dbReference>
<dbReference type="SMART" id="SM00331">
    <property type="entry name" value="PP2C_SIG"/>
    <property type="match status" value="1"/>
</dbReference>
<accession>A0A401YSR1</accession>
<sequence length="400" mass="43346">MFEALPAGVALLTPDLIYVEANPRYLRLAGRRREQVVGRYIFEAFPDNPRRKDALGTHRLAASLRRAAGGQRDTMAVQRYDTQRSDEPGVWDERYWSVLNVPVLGPDGRVRWVLNRVEEVTELLRAKNECPAERANFMEAELYNHARELQDVNERLRSAYAREREVALVLQSAMLPAPSPSPHAGPHAAAVRYRPAQGALNVCGDWYDLVDLPEGRTAVAVGDVVGHGLEAAAVMGQLRSALTATLRIADGPAQALEALGLHARSIPGAEAATAVAVIVDPARHDLHYSSAGHLPPALLAPDGGVTLLDRATDPPLGAHPEHLPRPQAALEYHTGATLILYTDGLIERRDEDIDTSVARLAHSLTGHRTLDPEPLADALLADLLPSDGATDDTALVVLPL</sequence>
<keyword evidence="5" id="KW-0808">Transferase</keyword>
<feature type="domain" description="PPM-type phosphatase" evidence="4">
    <location>
        <begin position="190"/>
        <end position="400"/>
    </location>
</feature>
<dbReference type="PROSITE" id="PS51746">
    <property type="entry name" value="PPM_2"/>
    <property type="match status" value="1"/>
</dbReference>
<dbReference type="InterPro" id="IPR013656">
    <property type="entry name" value="PAS_4"/>
</dbReference>
<dbReference type="SUPFAM" id="SSF55785">
    <property type="entry name" value="PYP-like sensor domain (PAS domain)"/>
    <property type="match status" value="1"/>
</dbReference>
<dbReference type="PANTHER" id="PTHR43156:SF2">
    <property type="entry name" value="STAGE II SPORULATION PROTEIN E"/>
    <property type="match status" value="1"/>
</dbReference>
<dbReference type="AlphaFoldDB" id="A0A401YSR1"/>
<keyword evidence="2" id="KW-0175">Coiled coil</keyword>
<keyword evidence="5" id="KW-0418">Kinase</keyword>
<evidence type="ECO:0000256" key="2">
    <source>
        <dbReference type="SAM" id="Coils"/>
    </source>
</evidence>
<evidence type="ECO:0000259" key="4">
    <source>
        <dbReference type="PROSITE" id="PS51746"/>
    </source>
</evidence>
<dbReference type="InterPro" id="IPR000014">
    <property type="entry name" value="PAS"/>
</dbReference>
<reference evidence="5 6" key="1">
    <citation type="submission" date="2018-12" db="EMBL/GenBank/DDBJ databases">
        <title>Draft genome sequence of Embleya hyalina NBRC 13850T.</title>
        <authorList>
            <person name="Komaki H."/>
            <person name="Hosoyama A."/>
            <person name="Kimura A."/>
            <person name="Ichikawa N."/>
            <person name="Tamura T."/>
        </authorList>
    </citation>
    <scope>NUCLEOTIDE SEQUENCE [LARGE SCALE GENOMIC DNA]</scope>
    <source>
        <strain evidence="5 6">NBRC 13850</strain>
    </source>
</reference>
<dbReference type="Gene3D" id="3.30.450.20">
    <property type="entry name" value="PAS domain"/>
    <property type="match status" value="1"/>
</dbReference>
<keyword evidence="6" id="KW-1185">Reference proteome</keyword>
<dbReference type="PANTHER" id="PTHR43156">
    <property type="entry name" value="STAGE II SPORULATION PROTEIN E-RELATED"/>
    <property type="match status" value="1"/>
</dbReference>
<protein>
    <submittedName>
        <fullName evidence="5">Histidine kinase</fullName>
    </submittedName>
</protein>
<dbReference type="PROSITE" id="PS50112">
    <property type="entry name" value="PAS"/>
    <property type="match status" value="1"/>
</dbReference>
<dbReference type="EMBL" id="BIFH01000025">
    <property type="protein sequence ID" value="GCD97657.1"/>
    <property type="molecule type" value="Genomic_DNA"/>
</dbReference>